<keyword evidence="3" id="KW-0677">Repeat</keyword>
<feature type="transmembrane region" description="Helical" evidence="7">
    <location>
        <begin position="37"/>
        <end position="59"/>
    </location>
</feature>
<dbReference type="InterPro" id="IPR023271">
    <property type="entry name" value="Aquaporin-like"/>
</dbReference>
<keyword evidence="2 6" id="KW-0812">Transmembrane</keyword>
<dbReference type="SUPFAM" id="SSF81338">
    <property type="entry name" value="Aquaporin-like"/>
    <property type="match status" value="1"/>
</dbReference>
<feature type="transmembrane region" description="Helical" evidence="7">
    <location>
        <begin position="6"/>
        <end position="25"/>
    </location>
</feature>
<dbReference type="OrthoDB" id="3222at2759"/>
<evidence type="ECO:0000256" key="4">
    <source>
        <dbReference type="ARBA" id="ARBA00022989"/>
    </source>
</evidence>
<keyword evidence="9" id="KW-1185">Reference proteome</keyword>
<comment type="caution">
    <text evidence="8">The sequence shown here is derived from an EMBL/GenBank/DDBJ whole genome shotgun (WGS) entry which is preliminary data.</text>
</comment>
<evidence type="ECO:0000256" key="3">
    <source>
        <dbReference type="ARBA" id="ARBA00022737"/>
    </source>
</evidence>
<dbReference type="Gene3D" id="1.20.1080.10">
    <property type="entry name" value="Glycerol uptake facilitator protein"/>
    <property type="match status" value="1"/>
</dbReference>
<dbReference type="InterPro" id="IPR034294">
    <property type="entry name" value="Aquaporin_transptr"/>
</dbReference>
<comment type="subcellular location">
    <subcellularLocation>
        <location evidence="1">Membrane</location>
        <topology evidence="1">Multi-pass membrane protein</topology>
    </subcellularLocation>
</comment>
<feature type="transmembrane region" description="Helical" evidence="7">
    <location>
        <begin position="79"/>
        <end position="99"/>
    </location>
</feature>
<evidence type="ECO:0000313" key="8">
    <source>
        <dbReference type="EMBL" id="CAD6265496.1"/>
    </source>
</evidence>
<evidence type="ECO:0000256" key="6">
    <source>
        <dbReference type="RuleBase" id="RU000477"/>
    </source>
</evidence>
<keyword evidence="6" id="KW-0813">Transport</keyword>
<reference evidence="8" key="1">
    <citation type="submission" date="2020-10" db="EMBL/GenBank/DDBJ databases">
        <authorList>
            <person name="Han B."/>
            <person name="Lu T."/>
            <person name="Zhao Q."/>
            <person name="Huang X."/>
            <person name="Zhao Y."/>
        </authorList>
    </citation>
    <scope>NUCLEOTIDE SEQUENCE</scope>
</reference>
<evidence type="ECO:0000256" key="7">
    <source>
        <dbReference type="SAM" id="Phobius"/>
    </source>
</evidence>
<dbReference type="GO" id="GO:0015250">
    <property type="term" value="F:water channel activity"/>
    <property type="evidence" value="ECO:0007669"/>
    <property type="project" value="TreeGrafter"/>
</dbReference>
<name>A0A811R600_9POAL</name>
<dbReference type="InterPro" id="IPR000425">
    <property type="entry name" value="MIP"/>
</dbReference>
<evidence type="ECO:0000313" key="9">
    <source>
        <dbReference type="Proteomes" id="UP000604825"/>
    </source>
</evidence>
<keyword evidence="5 7" id="KW-0472">Membrane</keyword>
<organism evidence="8 9">
    <name type="scientific">Miscanthus lutarioriparius</name>
    <dbReference type="NCBI Taxonomy" id="422564"/>
    <lineage>
        <taxon>Eukaryota</taxon>
        <taxon>Viridiplantae</taxon>
        <taxon>Streptophyta</taxon>
        <taxon>Embryophyta</taxon>
        <taxon>Tracheophyta</taxon>
        <taxon>Spermatophyta</taxon>
        <taxon>Magnoliopsida</taxon>
        <taxon>Liliopsida</taxon>
        <taxon>Poales</taxon>
        <taxon>Poaceae</taxon>
        <taxon>PACMAD clade</taxon>
        <taxon>Panicoideae</taxon>
        <taxon>Andropogonodae</taxon>
        <taxon>Andropogoneae</taxon>
        <taxon>Saccharinae</taxon>
        <taxon>Miscanthus</taxon>
    </lineage>
</organism>
<dbReference type="Proteomes" id="UP000604825">
    <property type="component" value="Unassembled WGS sequence"/>
</dbReference>
<comment type="similarity">
    <text evidence="6">Belongs to the MIP/aquaporin (TC 1.A.8) family.</text>
</comment>
<dbReference type="GO" id="GO:0016020">
    <property type="term" value="C:membrane"/>
    <property type="evidence" value="ECO:0007669"/>
    <property type="project" value="UniProtKB-SubCell"/>
</dbReference>
<accession>A0A811R600</accession>
<gene>
    <name evidence="8" type="ORF">NCGR_LOCUS48801</name>
</gene>
<sequence length="118" mass="11887">MTGFGGAVLEGVLTFLLVYTVHVVGETRLSGTDKRGFAATALGALAVGLTEGVLSAGASMNPARSFGAAVVSGHFKNQAVYWAGPMVGAAVAALVYQILACPNVAESPRHGNVEAVVV</sequence>
<dbReference type="EMBL" id="CAJGYO010000013">
    <property type="protein sequence ID" value="CAD6265496.1"/>
    <property type="molecule type" value="Genomic_DNA"/>
</dbReference>
<dbReference type="PANTHER" id="PTHR45665:SF27">
    <property type="entry name" value="AQUAPORIN TIP5-1-RELATED"/>
    <property type="match status" value="1"/>
</dbReference>
<evidence type="ECO:0000256" key="5">
    <source>
        <dbReference type="ARBA" id="ARBA00023136"/>
    </source>
</evidence>
<dbReference type="PRINTS" id="PR00783">
    <property type="entry name" value="MINTRINSICP"/>
</dbReference>
<dbReference type="Pfam" id="PF00230">
    <property type="entry name" value="MIP"/>
    <property type="match status" value="1"/>
</dbReference>
<proteinExistence type="inferred from homology"/>
<evidence type="ECO:0000256" key="1">
    <source>
        <dbReference type="ARBA" id="ARBA00004141"/>
    </source>
</evidence>
<dbReference type="PANTHER" id="PTHR45665">
    <property type="entry name" value="AQUAPORIN-8"/>
    <property type="match status" value="1"/>
</dbReference>
<keyword evidence="4 7" id="KW-1133">Transmembrane helix</keyword>
<dbReference type="AlphaFoldDB" id="A0A811R600"/>
<evidence type="ECO:0000256" key="2">
    <source>
        <dbReference type="ARBA" id="ARBA00022692"/>
    </source>
</evidence>
<protein>
    <submittedName>
        <fullName evidence="8">Uncharacterized protein</fullName>
    </submittedName>
</protein>